<keyword evidence="2" id="KW-1185">Reference proteome</keyword>
<proteinExistence type="predicted"/>
<evidence type="ECO:0008006" key="3">
    <source>
        <dbReference type="Google" id="ProtNLM"/>
    </source>
</evidence>
<protein>
    <recommendedName>
        <fullName evidence="3">DUF4242 domain-containing protein</fullName>
    </recommendedName>
</protein>
<accession>A0AAJ0U2N6</accession>
<sequence>MPQFLIEREIAGVGSQSPESLQAMACKAFEQLHDPARHIEWLYSYVTENKTYCVYLAPDEEVLRQRSQAAGFPVARVSEVTSMLEPSAAVNGG</sequence>
<dbReference type="RefSeq" id="WP_200345346.1">
    <property type="nucleotide sequence ID" value="NZ_NRSJ01000007.1"/>
</dbReference>
<organism evidence="1 2">
    <name type="scientific">Halochromatium glycolicum</name>
    <dbReference type="NCBI Taxonomy" id="85075"/>
    <lineage>
        <taxon>Bacteria</taxon>
        <taxon>Pseudomonadati</taxon>
        <taxon>Pseudomonadota</taxon>
        <taxon>Gammaproteobacteria</taxon>
        <taxon>Chromatiales</taxon>
        <taxon>Chromatiaceae</taxon>
        <taxon>Halochromatium</taxon>
    </lineage>
</organism>
<gene>
    <name evidence="1" type="ORF">CKO40_06330</name>
</gene>
<evidence type="ECO:0000313" key="1">
    <source>
        <dbReference type="EMBL" id="MBK1704175.1"/>
    </source>
</evidence>
<reference evidence="1" key="1">
    <citation type="submission" date="2017-08" db="EMBL/GenBank/DDBJ databases">
        <authorList>
            <person name="Imhoff J.F."/>
            <person name="Rahn T."/>
            <person name="Kuenzel S."/>
            <person name="Neulinger S.C."/>
        </authorList>
    </citation>
    <scope>NUCLEOTIDE SEQUENCE</scope>
    <source>
        <strain evidence="1">DSM 11080</strain>
    </source>
</reference>
<dbReference type="Pfam" id="PF14026">
    <property type="entry name" value="SCO4226-like"/>
    <property type="match status" value="1"/>
</dbReference>
<dbReference type="EMBL" id="NRSJ01000007">
    <property type="protein sequence ID" value="MBK1704175.1"/>
    <property type="molecule type" value="Genomic_DNA"/>
</dbReference>
<evidence type="ECO:0000313" key="2">
    <source>
        <dbReference type="Proteomes" id="UP001296776"/>
    </source>
</evidence>
<comment type="caution">
    <text evidence="1">The sequence shown here is derived from an EMBL/GenBank/DDBJ whole genome shotgun (WGS) entry which is preliminary data.</text>
</comment>
<dbReference type="Proteomes" id="UP001296776">
    <property type="component" value="Unassembled WGS sequence"/>
</dbReference>
<reference evidence="1" key="2">
    <citation type="journal article" date="2020" name="Microorganisms">
        <title>Osmotic Adaptation and Compatible Solute Biosynthesis of Phototrophic Bacteria as Revealed from Genome Analyses.</title>
        <authorList>
            <person name="Imhoff J.F."/>
            <person name="Rahn T."/>
            <person name="Kunzel S."/>
            <person name="Keller A."/>
            <person name="Neulinger S.C."/>
        </authorList>
    </citation>
    <scope>NUCLEOTIDE SEQUENCE</scope>
    <source>
        <strain evidence="1">DSM 11080</strain>
    </source>
</reference>
<dbReference type="AlphaFoldDB" id="A0AAJ0U2N6"/>
<dbReference type="InterPro" id="IPR025336">
    <property type="entry name" value="SCO4226-like"/>
</dbReference>
<name>A0AAJ0U2N6_9GAMM</name>